<feature type="transmembrane region" description="Helical" evidence="8">
    <location>
        <begin position="387"/>
        <end position="413"/>
    </location>
</feature>
<evidence type="ECO:0000256" key="1">
    <source>
        <dbReference type="ARBA" id="ARBA00004651"/>
    </source>
</evidence>
<feature type="transmembrane region" description="Helical" evidence="8">
    <location>
        <begin position="101"/>
        <end position="124"/>
    </location>
</feature>
<evidence type="ECO:0000256" key="7">
    <source>
        <dbReference type="SAM" id="MobiDB-lite"/>
    </source>
</evidence>
<evidence type="ECO:0000256" key="5">
    <source>
        <dbReference type="ARBA" id="ARBA00022989"/>
    </source>
</evidence>
<feature type="transmembrane region" description="Helical" evidence="8">
    <location>
        <begin position="356"/>
        <end position="375"/>
    </location>
</feature>
<accession>A0ABS5AQ47</accession>
<dbReference type="Gene3D" id="1.20.1250.20">
    <property type="entry name" value="MFS general substrate transporter like domains"/>
    <property type="match status" value="1"/>
</dbReference>
<feature type="transmembrane region" description="Helical" evidence="8">
    <location>
        <begin position="199"/>
        <end position="219"/>
    </location>
</feature>
<evidence type="ECO:0000256" key="2">
    <source>
        <dbReference type="ARBA" id="ARBA00022448"/>
    </source>
</evidence>
<evidence type="ECO:0000256" key="4">
    <source>
        <dbReference type="ARBA" id="ARBA00022692"/>
    </source>
</evidence>
<evidence type="ECO:0000256" key="6">
    <source>
        <dbReference type="ARBA" id="ARBA00023136"/>
    </source>
</evidence>
<feature type="transmembrane region" description="Helical" evidence="8">
    <location>
        <begin position="330"/>
        <end position="350"/>
    </location>
</feature>
<evidence type="ECO:0000259" key="9">
    <source>
        <dbReference type="PROSITE" id="PS50850"/>
    </source>
</evidence>
<dbReference type="InterPro" id="IPR020846">
    <property type="entry name" value="MFS_dom"/>
</dbReference>
<keyword evidence="11" id="KW-1185">Reference proteome</keyword>
<keyword evidence="2" id="KW-0813">Transport</keyword>
<keyword evidence="3" id="KW-1003">Cell membrane</keyword>
<reference evidence="10 11" key="1">
    <citation type="submission" date="2021-03" db="EMBL/GenBank/DDBJ databases">
        <title>Sequencing the genomes of 1000 actinobacteria strains.</title>
        <authorList>
            <person name="Klenk H.-P."/>
        </authorList>
    </citation>
    <scope>NUCLEOTIDE SEQUENCE [LARGE SCALE GENOMIC DNA]</scope>
    <source>
        <strain evidence="10 11">DSM 44580</strain>
    </source>
</reference>
<evidence type="ECO:0000256" key="3">
    <source>
        <dbReference type="ARBA" id="ARBA00022475"/>
    </source>
</evidence>
<dbReference type="InterPro" id="IPR036259">
    <property type="entry name" value="MFS_trans_sf"/>
</dbReference>
<keyword evidence="5 8" id="KW-1133">Transmembrane helix</keyword>
<feature type="transmembrane region" description="Helical" evidence="8">
    <location>
        <begin position="41"/>
        <end position="64"/>
    </location>
</feature>
<feature type="transmembrane region" description="Helical" evidence="8">
    <location>
        <begin position="294"/>
        <end position="318"/>
    </location>
</feature>
<dbReference type="SUPFAM" id="SSF103473">
    <property type="entry name" value="MFS general substrate transporter"/>
    <property type="match status" value="1"/>
</dbReference>
<evidence type="ECO:0000313" key="10">
    <source>
        <dbReference type="EMBL" id="MBP2478693.1"/>
    </source>
</evidence>
<dbReference type="PANTHER" id="PTHR42718:SF46">
    <property type="entry name" value="BLR6921 PROTEIN"/>
    <property type="match status" value="1"/>
</dbReference>
<dbReference type="RefSeq" id="WP_086788532.1">
    <property type="nucleotide sequence ID" value="NZ_JAGIOO010000001.1"/>
</dbReference>
<feature type="transmembrane region" description="Helical" evidence="8">
    <location>
        <begin position="425"/>
        <end position="444"/>
    </location>
</feature>
<feature type="region of interest" description="Disordered" evidence="7">
    <location>
        <begin position="446"/>
        <end position="466"/>
    </location>
</feature>
<feature type="compositionally biased region" description="Polar residues" evidence="7">
    <location>
        <begin position="450"/>
        <end position="466"/>
    </location>
</feature>
<protein>
    <submittedName>
        <fullName evidence="10">MFS family permease</fullName>
    </submittedName>
</protein>
<feature type="transmembrane region" description="Helical" evidence="8">
    <location>
        <begin position="225"/>
        <end position="243"/>
    </location>
</feature>
<feature type="transmembrane region" description="Helical" evidence="8">
    <location>
        <begin position="76"/>
        <end position="95"/>
    </location>
</feature>
<dbReference type="InterPro" id="IPR011701">
    <property type="entry name" value="MFS"/>
</dbReference>
<dbReference type="Pfam" id="PF07690">
    <property type="entry name" value="MFS_1"/>
    <property type="match status" value="1"/>
</dbReference>
<proteinExistence type="predicted"/>
<organism evidence="10 11">
    <name type="scientific">Crossiella equi</name>
    <dbReference type="NCBI Taxonomy" id="130796"/>
    <lineage>
        <taxon>Bacteria</taxon>
        <taxon>Bacillati</taxon>
        <taxon>Actinomycetota</taxon>
        <taxon>Actinomycetes</taxon>
        <taxon>Pseudonocardiales</taxon>
        <taxon>Pseudonocardiaceae</taxon>
        <taxon>Crossiella</taxon>
    </lineage>
</organism>
<dbReference type="Proteomes" id="UP001519363">
    <property type="component" value="Unassembled WGS sequence"/>
</dbReference>
<evidence type="ECO:0000313" key="11">
    <source>
        <dbReference type="Proteomes" id="UP001519363"/>
    </source>
</evidence>
<dbReference type="PROSITE" id="PS50850">
    <property type="entry name" value="MFS"/>
    <property type="match status" value="1"/>
</dbReference>
<dbReference type="EMBL" id="JAGIOO010000001">
    <property type="protein sequence ID" value="MBP2478693.1"/>
    <property type="molecule type" value="Genomic_DNA"/>
</dbReference>
<comment type="subcellular location">
    <subcellularLocation>
        <location evidence="1">Cell membrane</location>
        <topology evidence="1">Multi-pass membrane protein</topology>
    </subcellularLocation>
</comment>
<gene>
    <name evidence="10" type="ORF">JOF53_007565</name>
</gene>
<feature type="domain" description="Major facilitator superfamily (MFS) profile" evidence="9">
    <location>
        <begin position="10"/>
        <end position="448"/>
    </location>
</feature>
<name>A0ABS5AQ47_9PSEU</name>
<keyword evidence="4 8" id="KW-0812">Transmembrane</keyword>
<dbReference type="Gene3D" id="1.20.1720.10">
    <property type="entry name" value="Multidrug resistance protein D"/>
    <property type="match status" value="1"/>
</dbReference>
<sequence length="466" mass="47123">MARTESTRHLVVLVALAPLLANADAGIVALATPDLQRDLGLSFAGAHWVTTVYVLLVGGLQLLGGRLGDVVGPRRLFLSSLLAFGFTSLACGLAPSGELLIAARAGQAVAAAALVPAAMSIMIAAADRPVTRAKALALWAAVAGIGSVAGVLVGGLVVTGLSWRWAFLLNVPVVAWTYWRSRVVCPPDRATERARLDVASAFGLTGGLLALVYGLVRIPQLGGDAVTLTAFAAAALALAGFAARQLRARNPLLPPSVLRDRGLVLGSAGILCVSAATAPVVFLGGLYLQQVHGMSALAAGWALLPMVAGVMVVGRSCARLLATRGPRPPYVLGVLLTAAGLLLLSGLARFSSYTLGLLPGLVLVGLGLPMVWMAAETAALAKATGTHLGLATGVVQSAGQIGSALGLAIAVTLASTDLSVGIGPAFLVAALLLLPALLAAGLGVRPQPAGWTSRQLSVPSTTRRPG</sequence>
<feature type="transmembrane region" description="Helical" evidence="8">
    <location>
        <begin position="136"/>
        <end position="157"/>
    </location>
</feature>
<comment type="caution">
    <text evidence="10">The sequence shown here is derived from an EMBL/GenBank/DDBJ whole genome shotgun (WGS) entry which is preliminary data.</text>
</comment>
<keyword evidence="6 8" id="KW-0472">Membrane</keyword>
<feature type="transmembrane region" description="Helical" evidence="8">
    <location>
        <begin position="263"/>
        <end position="288"/>
    </location>
</feature>
<dbReference type="PANTHER" id="PTHR42718">
    <property type="entry name" value="MAJOR FACILITATOR SUPERFAMILY MULTIDRUG TRANSPORTER MFSC"/>
    <property type="match status" value="1"/>
</dbReference>
<feature type="transmembrane region" description="Helical" evidence="8">
    <location>
        <begin position="163"/>
        <end position="179"/>
    </location>
</feature>
<evidence type="ECO:0000256" key="8">
    <source>
        <dbReference type="SAM" id="Phobius"/>
    </source>
</evidence>